<comment type="caution">
    <text evidence="1">The sequence shown here is derived from an EMBL/GenBank/DDBJ whole genome shotgun (WGS) entry which is preliminary data.</text>
</comment>
<dbReference type="Proteomes" id="UP000664628">
    <property type="component" value="Unassembled WGS sequence"/>
</dbReference>
<name>A0ABS3JBY5_9BACT</name>
<accession>A0ABS3JBY5</accession>
<reference evidence="1 2" key="1">
    <citation type="submission" date="2021-03" db="EMBL/GenBank/DDBJ databases">
        <title>Fibrella sp. HMF5405 genome sequencing and assembly.</title>
        <authorList>
            <person name="Kang H."/>
            <person name="Kim H."/>
            <person name="Bae S."/>
            <person name="Joh K."/>
        </authorList>
    </citation>
    <scope>NUCLEOTIDE SEQUENCE [LARGE SCALE GENOMIC DNA]</scope>
    <source>
        <strain evidence="1 2">HMF5405</strain>
    </source>
</reference>
<dbReference type="RefSeq" id="WP_207327410.1">
    <property type="nucleotide sequence ID" value="NZ_JAFMYW010000001.1"/>
</dbReference>
<sequence>MESNVRMLQPEVLLRTMRYLTADRSQAEPLSPTYWTDAEDAYGYAQGNRQQITFYDRPELNGEYVVCDPPLLGSQSRQTKTGETVQVPMVTVYMVLTDVWAQMERLPAEEQNK</sequence>
<keyword evidence="2" id="KW-1185">Reference proteome</keyword>
<dbReference type="EMBL" id="JAFMYW010000001">
    <property type="protein sequence ID" value="MBO0947502.1"/>
    <property type="molecule type" value="Genomic_DNA"/>
</dbReference>
<evidence type="ECO:0000313" key="2">
    <source>
        <dbReference type="Proteomes" id="UP000664628"/>
    </source>
</evidence>
<gene>
    <name evidence="1" type="ORF">J2I46_02850</name>
</gene>
<proteinExistence type="predicted"/>
<evidence type="ECO:0000313" key="1">
    <source>
        <dbReference type="EMBL" id="MBO0947502.1"/>
    </source>
</evidence>
<organism evidence="1 2">
    <name type="scientific">Fibrella forsythiae</name>
    <dbReference type="NCBI Taxonomy" id="2817061"/>
    <lineage>
        <taxon>Bacteria</taxon>
        <taxon>Pseudomonadati</taxon>
        <taxon>Bacteroidota</taxon>
        <taxon>Cytophagia</taxon>
        <taxon>Cytophagales</taxon>
        <taxon>Spirosomataceae</taxon>
        <taxon>Fibrella</taxon>
    </lineage>
</organism>
<protein>
    <submittedName>
        <fullName evidence="1">Uncharacterized protein</fullName>
    </submittedName>
</protein>